<feature type="transmembrane region" description="Helical" evidence="7">
    <location>
        <begin position="658"/>
        <end position="680"/>
    </location>
</feature>
<keyword evidence="10" id="KW-1185">Reference proteome</keyword>
<dbReference type="Pfam" id="PF09779">
    <property type="entry name" value="Ima1_N"/>
    <property type="match status" value="1"/>
</dbReference>
<sequence length="687" mass="74599">MAATWQKKMLRRLFSFSKARGVYPVERCFFCQTSSLVVPANSKLVAGIGLQLKSKSDTPPAVSAGTPDAWFCSACECWNGVEALGNIAHQNGSSSSSSKPRKFAFAPAQLAKGAAASPPSSRSSDSASATASSSPFCRACHRNQTLILHLLSNYLPENASQGPQDDEEDEKDTRLMSQLPAYRTTLEARYPPLCEACAQVAEDRILEADQDARKRLMSGWFERSGARKRSLLSTMSGNGVEAKGKGTLTGRNPNKAADTILHGIERTESVWKIRGALWILTQGCSLLLALASFSDRTSTLSREVRRWNATIFWFQITSILWSAWDPTWRTGIVERRRPGRTRSVRGRGIWARSQIFCYLLRLVQLLVLSEKMMGTSQNALDFIIEFRKHLKTSSRLGKHLLEEGYERGFAGPLYIGEQTVTARWMAGTAGGLDDTLSSSSGFETRFSLGIVVLHCLITIAAFCNLRIERTPVLSLASRRLGTVSSAEADAVSNGRGEVTNRLAAASSPVVKTANSGFAHWSGTRMAPHQPATPAQPAPVFGESSLPGAASVVQDSWAQYPSPRVPASDNGEAEPDEMDWQAEHPGLMSGGSRTVDLQHAHAPATPPSYIAPQRYFAPETPTGLEYLFGTALAIDAASASSAFGLVQGRHQRWTHLIKNVVITSLLSACMVMLVGSFAWAVQRAIAAM</sequence>
<evidence type="ECO:0000259" key="8">
    <source>
        <dbReference type="Pfam" id="PF09779"/>
    </source>
</evidence>
<evidence type="ECO:0000313" key="9">
    <source>
        <dbReference type="EMBL" id="KDN41520.1"/>
    </source>
</evidence>
<dbReference type="GO" id="GO:0005637">
    <property type="term" value="C:nuclear inner membrane"/>
    <property type="evidence" value="ECO:0007669"/>
    <property type="project" value="UniProtKB-SubCell"/>
</dbReference>
<dbReference type="STRING" id="1037660.A0A066VSH6"/>
<dbReference type="PANTHER" id="PTHR28538:SF1">
    <property type="entry name" value="INTEGRAL INNER NUCLEAR MEMBRANE PROTEIN IMA1"/>
    <property type="match status" value="1"/>
</dbReference>
<dbReference type="GO" id="GO:0071765">
    <property type="term" value="P:nuclear inner membrane organization"/>
    <property type="evidence" value="ECO:0007669"/>
    <property type="project" value="InterPro"/>
</dbReference>
<evidence type="ECO:0000256" key="7">
    <source>
        <dbReference type="SAM" id="Phobius"/>
    </source>
</evidence>
<keyword evidence="5" id="KW-0539">Nucleus</keyword>
<protein>
    <recommendedName>
        <fullName evidence="8">Ima1 N-terminal domain-containing protein</fullName>
    </recommendedName>
</protein>
<keyword evidence="3 7" id="KW-1133">Transmembrane helix</keyword>
<dbReference type="RefSeq" id="XP_013241745.1">
    <property type="nucleotide sequence ID" value="XM_013386291.1"/>
</dbReference>
<proteinExistence type="predicted"/>
<dbReference type="InterPro" id="IPR042321">
    <property type="entry name" value="Ima1"/>
</dbReference>
<evidence type="ECO:0000256" key="1">
    <source>
        <dbReference type="ARBA" id="ARBA00004473"/>
    </source>
</evidence>
<dbReference type="GO" id="GO:0044732">
    <property type="term" value="C:mitotic spindle pole body"/>
    <property type="evidence" value="ECO:0007669"/>
    <property type="project" value="TreeGrafter"/>
</dbReference>
<evidence type="ECO:0000256" key="3">
    <source>
        <dbReference type="ARBA" id="ARBA00022989"/>
    </source>
</evidence>
<dbReference type="OrthoDB" id="5966927at2759"/>
<keyword evidence="4 7" id="KW-0472">Membrane</keyword>
<reference evidence="9 10" key="1">
    <citation type="submission" date="2014-05" db="EMBL/GenBank/DDBJ databases">
        <title>Draft genome sequence of a rare smut relative, Tilletiaria anomala UBC 951.</title>
        <authorList>
            <consortium name="DOE Joint Genome Institute"/>
            <person name="Toome M."/>
            <person name="Kuo A."/>
            <person name="Henrissat B."/>
            <person name="Lipzen A."/>
            <person name="Tritt A."/>
            <person name="Yoshinaga Y."/>
            <person name="Zane M."/>
            <person name="Barry K."/>
            <person name="Grigoriev I.V."/>
            <person name="Spatafora J.W."/>
            <person name="Aimea M.C."/>
        </authorList>
    </citation>
    <scope>NUCLEOTIDE SEQUENCE [LARGE SCALE GENOMIC DNA]</scope>
    <source>
        <strain evidence="9 10">UBC 951</strain>
    </source>
</reference>
<evidence type="ECO:0000256" key="6">
    <source>
        <dbReference type="SAM" id="MobiDB-lite"/>
    </source>
</evidence>
<dbReference type="InParanoid" id="A0A066VSH6"/>
<dbReference type="GO" id="GO:0034992">
    <property type="term" value="C:microtubule organizing center attachment site"/>
    <property type="evidence" value="ECO:0007669"/>
    <property type="project" value="TreeGrafter"/>
</dbReference>
<feature type="compositionally biased region" description="Low complexity" evidence="6">
    <location>
        <begin position="526"/>
        <end position="538"/>
    </location>
</feature>
<comment type="subcellular location">
    <subcellularLocation>
        <location evidence="1">Nucleus inner membrane</location>
        <topology evidence="1">Multi-pass membrane protein</topology>
    </subcellularLocation>
</comment>
<evidence type="ECO:0000256" key="2">
    <source>
        <dbReference type="ARBA" id="ARBA00022692"/>
    </source>
</evidence>
<dbReference type="GeneID" id="25261848"/>
<name>A0A066VSH6_TILAU</name>
<dbReference type="AlphaFoldDB" id="A0A066VSH6"/>
<feature type="region of interest" description="Disordered" evidence="6">
    <location>
        <begin position="520"/>
        <end position="544"/>
    </location>
</feature>
<evidence type="ECO:0000256" key="4">
    <source>
        <dbReference type="ARBA" id="ARBA00023136"/>
    </source>
</evidence>
<feature type="domain" description="Ima1 N-terminal" evidence="8">
    <location>
        <begin position="67"/>
        <end position="199"/>
    </location>
</feature>
<dbReference type="EMBL" id="JMSN01000079">
    <property type="protein sequence ID" value="KDN41520.1"/>
    <property type="molecule type" value="Genomic_DNA"/>
</dbReference>
<dbReference type="InterPro" id="IPR018617">
    <property type="entry name" value="Ima1_N"/>
</dbReference>
<accession>A0A066VSH6</accession>
<gene>
    <name evidence="9" type="ORF">K437DRAFT_172734</name>
</gene>
<evidence type="ECO:0000313" key="10">
    <source>
        <dbReference type="Proteomes" id="UP000027361"/>
    </source>
</evidence>
<keyword evidence="2 7" id="KW-0812">Transmembrane</keyword>
<dbReference type="PANTHER" id="PTHR28538">
    <property type="entry name" value="INTEGRAL INNER NUCLEAR MEMBRANE PROTEIN IMA1"/>
    <property type="match status" value="1"/>
</dbReference>
<dbReference type="HOGENOM" id="CLU_398551_0_0_1"/>
<dbReference type="Proteomes" id="UP000027361">
    <property type="component" value="Unassembled WGS sequence"/>
</dbReference>
<evidence type="ECO:0000256" key="5">
    <source>
        <dbReference type="ARBA" id="ARBA00023242"/>
    </source>
</evidence>
<dbReference type="GO" id="GO:0034506">
    <property type="term" value="C:chromosome, centromeric core domain"/>
    <property type="evidence" value="ECO:0007669"/>
    <property type="project" value="TreeGrafter"/>
</dbReference>
<organism evidence="9 10">
    <name type="scientific">Tilletiaria anomala (strain ATCC 24038 / CBS 436.72 / UBC 951)</name>
    <dbReference type="NCBI Taxonomy" id="1037660"/>
    <lineage>
        <taxon>Eukaryota</taxon>
        <taxon>Fungi</taxon>
        <taxon>Dikarya</taxon>
        <taxon>Basidiomycota</taxon>
        <taxon>Ustilaginomycotina</taxon>
        <taxon>Exobasidiomycetes</taxon>
        <taxon>Georgefischeriales</taxon>
        <taxon>Tilletiariaceae</taxon>
        <taxon>Tilletiaria</taxon>
    </lineage>
</organism>
<comment type="caution">
    <text evidence="9">The sequence shown here is derived from an EMBL/GenBank/DDBJ whole genome shotgun (WGS) entry which is preliminary data.</text>
</comment>